<dbReference type="STRING" id="765420.OSCT_1038"/>
<feature type="transmembrane region" description="Helical" evidence="2">
    <location>
        <begin position="12"/>
        <end position="34"/>
    </location>
</feature>
<keyword evidence="2" id="KW-1133">Transmembrane helix</keyword>
<proteinExistence type="predicted"/>
<dbReference type="Proteomes" id="UP000054010">
    <property type="component" value="Unassembled WGS sequence"/>
</dbReference>
<dbReference type="OrthoDB" id="163174at2"/>
<keyword evidence="2" id="KW-0812">Transmembrane</keyword>
<dbReference type="AlphaFoldDB" id="E1ICI7"/>
<evidence type="ECO:0000256" key="1">
    <source>
        <dbReference type="SAM" id="MobiDB-lite"/>
    </source>
</evidence>
<evidence type="ECO:0000313" key="4">
    <source>
        <dbReference type="Proteomes" id="UP000054010"/>
    </source>
</evidence>
<sequence>MQRKQNNNSWIGIVIFLLIMFGSPITRFLSSVIYQATGLQVNPSMLLVGLIILSVIVSSIVPLLRGIGGENRSNETRLPTGPTSMPPMPPPINPTSMTPPSTPPQLSATPRFDPIIDPRILLFGVIGLVFFGVIFLFMLSMTGVI</sequence>
<evidence type="ECO:0000256" key="2">
    <source>
        <dbReference type="SAM" id="Phobius"/>
    </source>
</evidence>
<keyword evidence="2" id="KW-0472">Membrane</keyword>
<organism evidence="3 4">
    <name type="scientific">Oscillochloris trichoides DG-6</name>
    <dbReference type="NCBI Taxonomy" id="765420"/>
    <lineage>
        <taxon>Bacteria</taxon>
        <taxon>Bacillati</taxon>
        <taxon>Chloroflexota</taxon>
        <taxon>Chloroflexia</taxon>
        <taxon>Chloroflexales</taxon>
        <taxon>Chloroflexineae</taxon>
        <taxon>Oscillochloridaceae</taxon>
        <taxon>Oscillochloris</taxon>
    </lineage>
</organism>
<protein>
    <submittedName>
        <fullName evidence="3">Uncharacterized protein</fullName>
    </submittedName>
</protein>
<keyword evidence="4" id="KW-1185">Reference proteome</keyword>
<accession>E1ICI7</accession>
<gene>
    <name evidence="3" type="ORF">OSCT_1038</name>
</gene>
<feature type="transmembrane region" description="Helical" evidence="2">
    <location>
        <begin position="46"/>
        <end position="64"/>
    </location>
</feature>
<feature type="transmembrane region" description="Helical" evidence="2">
    <location>
        <begin position="120"/>
        <end position="139"/>
    </location>
</feature>
<dbReference type="EMBL" id="ADVR01000026">
    <property type="protein sequence ID" value="EFO81115.1"/>
    <property type="molecule type" value="Genomic_DNA"/>
</dbReference>
<feature type="region of interest" description="Disordered" evidence="1">
    <location>
        <begin position="72"/>
        <end position="91"/>
    </location>
</feature>
<evidence type="ECO:0000313" key="3">
    <source>
        <dbReference type="EMBL" id="EFO81115.1"/>
    </source>
</evidence>
<name>E1ICI7_9CHLR</name>
<dbReference type="HOGENOM" id="CLU_1624189_0_0_0"/>
<comment type="caution">
    <text evidence="3">The sequence shown here is derived from an EMBL/GenBank/DDBJ whole genome shotgun (WGS) entry which is preliminary data.</text>
</comment>
<reference evidence="3 4" key="1">
    <citation type="journal article" date="2011" name="J. Bacteriol.">
        <title>Draft genome sequence of the anoxygenic filamentous phototrophic bacterium Oscillochloris trichoides subsp. DG-6.</title>
        <authorList>
            <person name="Kuznetsov B.B."/>
            <person name="Ivanovsky R.N."/>
            <person name="Keppen O.I."/>
            <person name="Sukhacheva M.V."/>
            <person name="Bumazhkin B.K."/>
            <person name="Patutina E.O."/>
            <person name="Beletsky A.V."/>
            <person name="Mardanov A.V."/>
            <person name="Baslerov R.V."/>
            <person name="Panteleeva A.N."/>
            <person name="Kolganova T.V."/>
            <person name="Ravin N.V."/>
            <person name="Skryabin K.G."/>
        </authorList>
    </citation>
    <scope>NUCLEOTIDE SEQUENCE [LARGE SCALE GENOMIC DNA]</scope>
    <source>
        <strain evidence="3 4">DG-6</strain>
    </source>
</reference>